<evidence type="ECO:0000256" key="2">
    <source>
        <dbReference type="ARBA" id="ARBA00023015"/>
    </source>
</evidence>
<dbReference type="InterPro" id="IPR011991">
    <property type="entry name" value="ArsR-like_HTH"/>
</dbReference>
<dbReference type="GO" id="GO:0003677">
    <property type="term" value="F:DNA binding"/>
    <property type="evidence" value="ECO:0007669"/>
    <property type="project" value="UniProtKB-KW"/>
</dbReference>
<dbReference type="Pfam" id="PF03466">
    <property type="entry name" value="LysR_substrate"/>
    <property type="match status" value="1"/>
</dbReference>
<accession>A0A916WE72</accession>
<dbReference type="Proteomes" id="UP000606922">
    <property type="component" value="Unassembled WGS sequence"/>
</dbReference>
<keyword evidence="4" id="KW-0804">Transcription</keyword>
<dbReference type="PANTHER" id="PTHR30346">
    <property type="entry name" value="TRANSCRIPTIONAL DUAL REGULATOR HCAR-RELATED"/>
    <property type="match status" value="1"/>
</dbReference>
<evidence type="ECO:0000256" key="1">
    <source>
        <dbReference type="ARBA" id="ARBA00009437"/>
    </source>
</evidence>
<dbReference type="InterPro" id="IPR000847">
    <property type="entry name" value="LysR_HTH_N"/>
</dbReference>
<dbReference type="EMBL" id="BMGB01000001">
    <property type="protein sequence ID" value="GGA89991.1"/>
    <property type="molecule type" value="Genomic_DNA"/>
</dbReference>
<evidence type="ECO:0000256" key="3">
    <source>
        <dbReference type="ARBA" id="ARBA00023125"/>
    </source>
</evidence>
<reference evidence="6" key="2">
    <citation type="submission" date="2020-09" db="EMBL/GenBank/DDBJ databases">
        <authorList>
            <person name="Sun Q."/>
            <person name="Zhou Y."/>
        </authorList>
    </citation>
    <scope>NUCLEOTIDE SEQUENCE</scope>
    <source>
        <strain evidence="6">CGMCC 1.12813</strain>
    </source>
</reference>
<evidence type="ECO:0000259" key="5">
    <source>
        <dbReference type="PROSITE" id="PS50931"/>
    </source>
</evidence>
<protein>
    <submittedName>
        <fullName evidence="6">LysR family transcriptional regulator</fullName>
    </submittedName>
</protein>
<dbReference type="GO" id="GO:0003700">
    <property type="term" value="F:DNA-binding transcription factor activity"/>
    <property type="evidence" value="ECO:0007669"/>
    <property type="project" value="InterPro"/>
</dbReference>
<feature type="domain" description="HTH lysR-type" evidence="5">
    <location>
        <begin position="1"/>
        <end position="58"/>
    </location>
</feature>
<dbReference type="SUPFAM" id="SSF53850">
    <property type="entry name" value="Periplasmic binding protein-like II"/>
    <property type="match status" value="1"/>
</dbReference>
<dbReference type="AlphaFoldDB" id="A0A916WE72"/>
<keyword evidence="2" id="KW-0805">Transcription regulation</keyword>
<dbReference type="InterPro" id="IPR036390">
    <property type="entry name" value="WH_DNA-bd_sf"/>
</dbReference>
<dbReference type="PROSITE" id="PS50931">
    <property type="entry name" value="HTH_LYSR"/>
    <property type="match status" value="1"/>
</dbReference>
<dbReference type="SUPFAM" id="SSF46785">
    <property type="entry name" value="Winged helix' DNA-binding domain"/>
    <property type="match status" value="1"/>
</dbReference>
<comment type="caution">
    <text evidence="6">The sequence shown here is derived from an EMBL/GenBank/DDBJ whole genome shotgun (WGS) entry which is preliminary data.</text>
</comment>
<dbReference type="GO" id="GO:0032993">
    <property type="term" value="C:protein-DNA complex"/>
    <property type="evidence" value="ECO:0007669"/>
    <property type="project" value="TreeGrafter"/>
</dbReference>
<dbReference type="PANTHER" id="PTHR30346:SF29">
    <property type="entry name" value="LYSR SUBSTRATE-BINDING"/>
    <property type="match status" value="1"/>
</dbReference>
<reference evidence="6" key="1">
    <citation type="journal article" date="2014" name="Int. J. Syst. Evol. Microbiol.">
        <title>Complete genome sequence of Corynebacterium casei LMG S-19264T (=DSM 44701T), isolated from a smear-ripened cheese.</title>
        <authorList>
            <consortium name="US DOE Joint Genome Institute (JGI-PGF)"/>
            <person name="Walter F."/>
            <person name="Albersmeier A."/>
            <person name="Kalinowski J."/>
            <person name="Ruckert C."/>
        </authorList>
    </citation>
    <scope>NUCLEOTIDE SEQUENCE</scope>
    <source>
        <strain evidence="6">CGMCC 1.12813</strain>
    </source>
</reference>
<keyword evidence="7" id="KW-1185">Reference proteome</keyword>
<proteinExistence type="inferred from homology"/>
<keyword evidence="3" id="KW-0238">DNA-binding</keyword>
<dbReference type="CDD" id="cd00090">
    <property type="entry name" value="HTH_ARSR"/>
    <property type="match status" value="1"/>
</dbReference>
<dbReference type="Gene3D" id="3.40.190.10">
    <property type="entry name" value="Periplasmic binding protein-like II"/>
    <property type="match status" value="2"/>
</dbReference>
<sequence length="308" mass="33264">MDVRRLELLRELAERGSITAVAAATNRTSSAVSQQLKVLEREAGIPLTERRGRGIVLTGAGRMLAQTATDVAVALERADALWNDFKQAPSGDVTLTIFPTGGQMLLPGLLTAIRDVAGLTLDCSDQDPLLPDFADLTPDFDIVVADAPAILPSWRERGLAVVPLMTEPLDVALPEGHPLSEKKSLSPRDVIDETWIGVPAGFPFDRILRQIETANGSPARVMQRFVDNGIVESIVAAGHGIAILPRFTTRDHENGLVTRPLTGVRAVRKISALMRPDRAERPSVRLVVEALRTEAARFQAEHETASAG</sequence>
<organism evidence="6 7">
    <name type="scientific">Conyzicola nivalis</name>
    <dbReference type="NCBI Taxonomy" id="1477021"/>
    <lineage>
        <taxon>Bacteria</taxon>
        <taxon>Bacillati</taxon>
        <taxon>Actinomycetota</taxon>
        <taxon>Actinomycetes</taxon>
        <taxon>Micrococcales</taxon>
        <taxon>Microbacteriaceae</taxon>
        <taxon>Conyzicola</taxon>
    </lineage>
</organism>
<comment type="similarity">
    <text evidence="1">Belongs to the LysR transcriptional regulatory family.</text>
</comment>
<dbReference type="Pfam" id="PF00126">
    <property type="entry name" value="HTH_1"/>
    <property type="match status" value="1"/>
</dbReference>
<evidence type="ECO:0000256" key="4">
    <source>
        <dbReference type="ARBA" id="ARBA00023163"/>
    </source>
</evidence>
<dbReference type="RefSeq" id="WP_188508752.1">
    <property type="nucleotide sequence ID" value="NZ_BMGB01000001.1"/>
</dbReference>
<dbReference type="Gene3D" id="1.10.10.10">
    <property type="entry name" value="Winged helix-like DNA-binding domain superfamily/Winged helix DNA-binding domain"/>
    <property type="match status" value="1"/>
</dbReference>
<evidence type="ECO:0000313" key="7">
    <source>
        <dbReference type="Proteomes" id="UP000606922"/>
    </source>
</evidence>
<name>A0A916WE72_9MICO</name>
<dbReference type="InterPro" id="IPR036388">
    <property type="entry name" value="WH-like_DNA-bd_sf"/>
</dbReference>
<evidence type="ECO:0000313" key="6">
    <source>
        <dbReference type="EMBL" id="GGA89991.1"/>
    </source>
</evidence>
<dbReference type="InterPro" id="IPR005119">
    <property type="entry name" value="LysR_subst-bd"/>
</dbReference>
<gene>
    <name evidence="6" type="ORF">GCM10010979_00860</name>
</gene>